<organism evidence="11 12">
    <name type="scientific">Arsenicicoccus cauae</name>
    <dbReference type="NCBI Taxonomy" id="2663847"/>
    <lineage>
        <taxon>Bacteria</taxon>
        <taxon>Bacillati</taxon>
        <taxon>Actinomycetota</taxon>
        <taxon>Actinomycetes</taxon>
        <taxon>Micrococcales</taxon>
        <taxon>Intrasporangiaceae</taxon>
        <taxon>Arsenicicoccus</taxon>
    </lineage>
</organism>
<evidence type="ECO:0000256" key="7">
    <source>
        <dbReference type="RuleBase" id="RU362125"/>
    </source>
</evidence>
<dbReference type="GO" id="GO:0005737">
    <property type="term" value="C:cytoplasm"/>
    <property type="evidence" value="ECO:0007669"/>
    <property type="project" value="TreeGrafter"/>
</dbReference>
<evidence type="ECO:0000259" key="9">
    <source>
        <dbReference type="Pfam" id="PF02770"/>
    </source>
</evidence>
<evidence type="ECO:0000313" key="12">
    <source>
        <dbReference type="Proteomes" id="UP000431092"/>
    </source>
</evidence>
<dbReference type="SUPFAM" id="SSF47203">
    <property type="entry name" value="Acyl-CoA dehydrogenase C-terminal domain-like"/>
    <property type="match status" value="1"/>
</dbReference>
<comment type="similarity">
    <text evidence="2 7">Belongs to the acyl-CoA dehydrogenase family.</text>
</comment>
<keyword evidence="12" id="KW-1185">Reference proteome</keyword>
<dbReference type="RefSeq" id="WP_154593929.1">
    <property type="nucleotide sequence ID" value="NZ_CP171001.1"/>
</dbReference>
<evidence type="ECO:0000256" key="6">
    <source>
        <dbReference type="ARBA" id="ARBA00023002"/>
    </source>
</evidence>
<comment type="subunit">
    <text evidence="3">Homodimer.</text>
</comment>
<dbReference type="InterPro" id="IPR006091">
    <property type="entry name" value="Acyl-CoA_Oxase/DH_mid-dom"/>
</dbReference>
<evidence type="ECO:0000259" key="10">
    <source>
        <dbReference type="Pfam" id="PF02771"/>
    </source>
</evidence>
<feature type="domain" description="Acyl-CoA dehydrogenase/oxidase N-terminal" evidence="10">
    <location>
        <begin position="8"/>
        <end position="131"/>
    </location>
</feature>
<reference evidence="11 12" key="1">
    <citation type="submission" date="2019-11" db="EMBL/GenBank/DDBJ databases">
        <title>Whole genome sequencing identifies a novel species of the genus Arsenicicoccus isolated from human blood.</title>
        <authorList>
            <person name="Jeong J.H."/>
            <person name="Kweon O.J."/>
            <person name="Kim H.R."/>
            <person name="Kim T.-H."/>
            <person name="Ha S.-M."/>
            <person name="Lee M.-K."/>
        </authorList>
    </citation>
    <scope>NUCLEOTIDE SEQUENCE [LARGE SCALE GENOMIC DNA]</scope>
    <source>
        <strain evidence="11 12">MKL-02</strain>
    </source>
</reference>
<keyword evidence="4 7" id="KW-0285">Flavoprotein</keyword>
<feature type="domain" description="Acyl-CoA oxidase/dehydrogenase middle" evidence="9">
    <location>
        <begin position="135"/>
        <end position="239"/>
    </location>
</feature>
<keyword evidence="5 7" id="KW-0274">FAD</keyword>
<feature type="domain" description="Acyl-CoA dehydrogenase/oxidase C-terminal" evidence="8">
    <location>
        <begin position="252"/>
        <end position="400"/>
    </location>
</feature>
<protein>
    <submittedName>
        <fullName evidence="11">Acyl-CoA dehydrogenase</fullName>
    </submittedName>
</protein>
<dbReference type="PANTHER" id="PTHR48083:SF13">
    <property type="entry name" value="ACYL-COA DEHYDROGENASE FAMILY MEMBER 11"/>
    <property type="match status" value="1"/>
</dbReference>
<dbReference type="GO" id="GO:0050660">
    <property type="term" value="F:flavin adenine dinucleotide binding"/>
    <property type="evidence" value="ECO:0007669"/>
    <property type="project" value="InterPro"/>
</dbReference>
<evidence type="ECO:0000256" key="1">
    <source>
        <dbReference type="ARBA" id="ARBA00001974"/>
    </source>
</evidence>
<dbReference type="Proteomes" id="UP000431092">
    <property type="component" value="Unassembled WGS sequence"/>
</dbReference>
<accession>A0A6I3IEL2</accession>
<dbReference type="AlphaFoldDB" id="A0A6I3IEL2"/>
<sequence length="407" mass="44547">MDFSLSPVQEQWRDRMADFLQREVYPAEAVARREVAELDAEHRWTRPAVMSRLADEARAAGLWNLGLPAPYGAGLSHLDLAPVVELSGRSPHLAPEAINANSPDVGNMELLLRYGSPEQQERWLAPLAAGEIRSSFAMTEPDVASSDAGNISTSIEVDEQTQEVVINGRKWWSSGAMAPDCRVMLVMGKSNPRGQRHLQHSVVIVPRDTPGVRVVRSMSVLGYDDPFTGGHGEVAFEDVRVPLANVVGSLHRGYALAQARMAPTRLTHCLKLVGVAERAFDLMAERVPRRVAFGRPLAQHGLVQEWVAQSRVAIDQARWLAYRAAWSLDHQDDQDSAAAISALKVVAPSMASTVVDRAIQAHGALGLSQDSPLGELNAYARQMHIADGPDEVHLMAVARHELRRFAG</sequence>
<dbReference type="GO" id="GO:0033539">
    <property type="term" value="P:fatty acid beta-oxidation using acyl-CoA dehydrogenase"/>
    <property type="evidence" value="ECO:0007669"/>
    <property type="project" value="TreeGrafter"/>
</dbReference>
<dbReference type="EMBL" id="WLVL01000039">
    <property type="protein sequence ID" value="MTB72678.1"/>
    <property type="molecule type" value="Genomic_DNA"/>
</dbReference>
<proteinExistence type="inferred from homology"/>
<dbReference type="Gene3D" id="2.40.110.10">
    <property type="entry name" value="Butyryl-CoA Dehydrogenase, subunit A, domain 2"/>
    <property type="match status" value="1"/>
</dbReference>
<dbReference type="InterPro" id="IPR050741">
    <property type="entry name" value="Acyl-CoA_dehydrogenase"/>
</dbReference>
<dbReference type="InterPro" id="IPR009100">
    <property type="entry name" value="AcylCoA_DH/oxidase_NM_dom_sf"/>
</dbReference>
<dbReference type="InterPro" id="IPR036250">
    <property type="entry name" value="AcylCo_DH-like_C"/>
</dbReference>
<dbReference type="FunFam" id="2.40.110.10:FF:000002">
    <property type="entry name" value="Acyl-CoA dehydrogenase fadE12"/>
    <property type="match status" value="1"/>
</dbReference>
<evidence type="ECO:0000256" key="3">
    <source>
        <dbReference type="ARBA" id="ARBA00011738"/>
    </source>
</evidence>
<dbReference type="GO" id="GO:0003995">
    <property type="term" value="F:acyl-CoA dehydrogenase activity"/>
    <property type="evidence" value="ECO:0007669"/>
    <property type="project" value="TreeGrafter"/>
</dbReference>
<dbReference type="InterPro" id="IPR037069">
    <property type="entry name" value="AcylCoA_DH/ox_N_sf"/>
</dbReference>
<evidence type="ECO:0000256" key="2">
    <source>
        <dbReference type="ARBA" id="ARBA00009347"/>
    </source>
</evidence>
<keyword evidence="6 7" id="KW-0560">Oxidoreductase</keyword>
<name>A0A6I3IEL2_9MICO</name>
<evidence type="ECO:0000256" key="5">
    <source>
        <dbReference type="ARBA" id="ARBA00022827"/>
    </source>
</evidence>
<evidence type="ECO:0000259" key="8">
    <source>
        <dbReference type="Pfam" id="PF00441"/>
    </source>
</evidence>
<dbReference type="PANTHER" id="PTHR48083">
    <property type="entry name" value="MEDIUM-CHAIN SPECIFIC ACYL-COA DEHYDROGENASE, MITOCHONDRIAL-RELATED"/>
    <property type="match status" value="1"/>
</dbReference>
<dbReference type="Pfam" id="PF02771">
    <property type="entry name" value="Acyl-CoA_dh_N"/>
    <property type="match status" value="1"/>
</dbReference>
<dbReference type="InterPro" id="IPR046373">
    <property type="entry name" value="Acyl-CoA_Oxase/DH_mid-dom_sf"/>
</dbReference>
<evidence type="ECO:0000313" key="11">
    <source>
        <dbReference type="EMBL" id="MTB72678.1"/>
    </source>
</evidence>
<dbReference type="SUPFAM" id="SSF56645">
    <property type="entry name" value="Acyl-CoA dehydrogenase NM domain-like"/>
    <property type="match status" value="1"/>
</dbReference>
<evidence type="ECO:0000256" key="4">
    <source>
        <dbReference type="ARBA" id="ARBA00022630"/>
    </source>
</evidence>
<dbReference type="Pfam" id="PF00441">
    <property type="entry name" value="Acyl-CoA_dh_1"/>
    <property type="match status" value="1"/>
</dbReference>
<dbReference type="Gene3D" id="1.20.140.10">
    <property type="entry name" value="Butyryl-CoA Dehydrogenase, subunit A, domain 3"/>
    <property type="match status" value="1"/>
</dbReference>
<gene>
    <name evidence="11" type="ORF">GGG17_12015</name>
</gene>
<dbReference type="Gene3D" id="1.10.540.10">
    <property type="entry name" value="Acyl-CoA dehydrogenase/oxidase, N-terminal domain"/>
    <property type="match status" value="1"/>
</dbReference>
<comment type="caution">
    <text evidence="11">The sequence shown here is derived from an EMBL/GenBank/DDBJ whole genome shotgun (WGS) entry which is preliminary data.</text>
</comment>
<dbReference type="InterPro" id="IPR013786">
    <property type="entry name" value="AcylCoA_DH/ox_N"/>
</dbReference>
<dbReference type="Pfam" id="PF02770">
    <property type="entry name" value="Acyl-CoA_dh_M"/>
    <property type="match status" value="1"/>
</dbReference>
<comment type="cofactor">
    <cofactor evidence="1 7">
        <name>FAD</name>
        <dbReference type="ChEBI" id="CHEBI:57692"/>
    </cofactor>
</comment>
<dbReference type="InterPro" id="IPR009075">
    <property type="entry name" value="AcylCo_DH/oxidase_C"/>
</dbReference>